<sequence length="340" mass="38954">MLIPIHHSNFEKLTWTQRHDPISVSICSNVEGFTDPHCIVEPEVETLVRLMGEYMSRIGDKRYQLAQDKFADAFSQLDKDIQNPMRSLLEDDFEDVYKLDAFLDDEELQDHVEKEKNIFKKLDAYCRQTVVLRFNSAKYDMNLVKSHLAKQLGMHGSGKKITLKRNNSYACLANESFKFLDVASYLAPGVCYAKFLKAFDVSENKGFFPYEWFDGVGKLNHPTLPSHDAFYSSLKESNISAEDYAFWRVKNMSSFQDFLDWCNNLDVGPFVQAVENLQKCYFDSDIDIFKSSISVPGLARRMLFDTGRQAGASFALFDEVNSDLYHTIKQNSTGGPSITF</sequence>
<proteinExistence type="predicted"/>
<dbReference type="AlphaFoldDB" id="A0A6J8CWH9"/>
<organism evidence="1 2">
    <name type="scientific">Mytilus coruscus</name>
    <name type="common">Sea mussel</name>
    <dbReference type="NCBI Taxonomy" id="42192"/>
    <lineage>
        <taxon>Eukaryota</taxon>
        <taxon>Metazoa</taxon>
        <taxon>Spiralia</taxon>
        <taxon>Lophotrochozoa</taxon>
        <taxon>Mollusca</taxon>
        <taxon>Bivalvia</taxon>
        <taxon>Autobranchia</taxon>
        <taxon>Pteriomorphia</taxon>
        <taxon>Mytilida</taxon>
        <taxon>Mytiloidea</taxon>
        <taxon>Mytilidae</taxon>
        <taxon>Mytilinae</taxon>
        <taxon>Mytilus</taxon>
    </lineage>
</organism>
<gene>
    <name evidence="1" type="ORF">MCOR_34192</name>
</gene>
<accession>A0A6J8CWH9</accession>
<dbReference type="OrthoDB" id="414982at2759"/>
<dbReference type="Proteomes" id="UP000507470">
    <property type="component" value="Unassembled WGS sequence"/>
</dbReference>
<dbReference type="EMBL" id="CACVKT020006148">
    <property type="protein sequence ID" value="CAC5399971.1"/>
    <property type="molecule type" value="Genomic_DNA"/>
</dbReference>
<protein>
    <recommendedName>
        <fullName evidence="3">DNA-directed DNA polymerase</fullName>
    </recommendedName>
</protein>
<keyword evidence="2" id="KW-1185">Reference proteome</keyword>
<dbReference type="PANTHER" id="PTHR33206">
    <property type="entry name" value="PROTEIN CBG10425"/>
    <property type="match status" value="1"/>
</dbReference>
<dbReference type="PANTHER" id="PTHR33206:SF1">
    <property type="entry name" value="DNA-DIRECTED DNA POLYMERASE"/>
    <property type="match status" value="1"/>
</dbReference>
<evidence type="ECO:0000313" key="1">
    <source>
        <dbReference type="EMBL" id="CAC5399971.1"/>
    </source>
</evidence>
<evidence type="ECO:0008006" key="3">
    <source>
        <dbReference type="Google" id="ProtNLM"/>
    </source>
</evidence>
<name>A0A6J8CWH9_MYTCO</name>
<evidence type="ECO:0000313" key="2">
    <source>
        <dbReference type="Proteomes" id="UP000507470"/>
    </source>
</evidence>
<reference evidence="1 2" key="1">
    <citation type="submission" date="2020-06" db="EMBL/GenBank/DDBJ databases">
        <authorList>
            <person name="Li R."/>
            <person name="Bekaert M."/>
        </authorList>
    </citation>
    <scope>NUCLEOTIDE SEQUENCE [LARGE SCALE GENOMIC DNA]</scope>
    <source>
        <strain evidence="2">wild</strain>
    </source>
</reference>